<evidence type="ECO:0000256" key="9">
    <source>
        <dbReference type="ARBA" id="ARBA00023136"/>
    </source>
</evidence>
<feature type="region of interest" description="Disordered" evidence="11">
    <location>
        <begin position="143"/>
        <end position="164"/>
    </location>
</feature>
<evidence type="ECO:0000256" key="2">
    <source>
        <dbReference type="ARBA" id="ARBA00005792"/>
    </source>
</evidence>
<dbReference type="OrthoDB" id="2154253at2759"/>
<evidence type="ECO:0000313" key="14">
    <source>
        <dbReference type="Proteomes" id="UP000008792"/>
    </source>
</evidence>
<keyword evidence="14" id="KW-1185">Reference proteome</keyword>
<evidence type="ECO:0000256" key="1">
    <source>
        <dbReference type="ARBA" id="ARBA00004572"/>
    </source>
</evidence>
<evidence type="ECO:0000256" key="5">
    <source>
        <dbReference type="ARBA" id="ARBA00022787"/>
    </source>
</evidence>
<gene>
    <name evidence="13" type="primary">Dvir\GJ16867</name>
    <name evidence="13" type="ORF">Dvir_GJ16867</name>
</gene>
<comment type="subcellular location">
    <subcellularLocation>
        <location evidence="1">Mitochondrion outer membrane</location>
        <topology evidence="1">Single-pass membrane protein</topology>
    </subcellularLocation>
</comment>
<sequence>MLSISCRSLLAFAVGTAGAFILGFCIYFDQKRRSDPEYKKKVHARRQREQDKFKYRISSGDDIDPNSCMLDANNHTSLERCFLNEINLGEHLLIRGNMSEGLSHLANAIMMCAQPLPVLQTLKESLPERVFMPLIIKLQELQSSGSNTMPSSNKDNSTSSPDFS</sequence>
<evidence type="ECO:0000256" key="8">
    <source>
        <dbReference type="ARBA" id="ARBA00023128"/>
    </source>
</evidence>
<evidence type="ECO:0000313" key="13">
    <source>
        <dbReference type="EMBL" id="EDW62533.1"/>
    </source>
</evidence>
<keyword evidence="6" id="KW-0653">Protein transport</keyword>
<dbReference type="GO" id="GO:0016031">
    <property type="term" value="P:tRNA import into mitochondrion"/>
    <property type="evidence" value="ECO:0007669"/>
    <property type="project" value="TreeGrafter"/>
</dbReference>
<dbReference type="GO" id="GO:0006886">
    <property type="term" value="P:intracellular protein transport"/>
    <property type="evidence" value="ECO:0007669"/>
    <property type="project" value="InterPro"/>
</dbReference>
<accession>B4M6W6</accession>
<dbReference type="OMA" id="AIMMCAQ"/>
<dbReference type="PIRSF" id="PIRSF037707">
    <property type="entry name" value="MAS20_rcpt"/>
    <property type="match status" value="1"/>
</dbReference>
<keyword evidence="5 10" id="KW-1000">Mitochondrion outer membrane</keyword>
<dbReference type="InterPro" id="IPR023392">
    <property type="entry name" value="Tom20_dom_sf"/>
</dbReference>
<evidence type="ECO:0000256" key="12">
    <source>
        <dbReference type="SAM" id="Phobius"/>
    </source>
</evidence>
<keyword evidence="4 12" id="KW-0812">Transmembrane</keyword>
<organism evidence="13 14">
    <name type="scientific">Drosophila virilis</name>
    <name type="common">Fruit fly</name>
    <dbReference type="NCBI Taxonomy" id="7244"/>
    <lineage>
        <taxon>Eukaryota</taxon>
        <taxon>Metazoa</taxon>
        <taxon>Ecdysozoa</taxon>
        <taxon>Arthropoda</taxon>
        <taxon>Hexapoda</taxon>
        <taxon>Insecta</taxon>
        <taxon>Pterygota</taxon>
        <taxon>Neoptera</taxon>
        <taxon>Endopterygota</taxon>
        <taxon>Diptera</taxon>
        <taxon>Brachycera</taxon>
        <taxon>Muscomorpha</taxon>
        <taxon>Ephydroidea</taxon>
        <taxon>Drosophilidae</taxon>
        <taxon>Drosophila</taxon>
    </lineage>
</organism>
<evidence type="ECO:0000256" key="7">
    <source>
        <dbReference type="ARBA" id="ARBA00022989"/>
    </source>
</evidence>
<dbReference type="PRINTS" id="PR00351">
    <property type="entry name" value="OM20RECEPTOR"/>
</dbReference>
<evidence type="ECO:0000256" key="11">
    <source>
        <dbReference type="SAM" id="MobiDB-lite"/>
    </source>
</evidence>
<keyword evidence="8 10" id="KW-0496">Mitochondrion</keyword>
<feature type="transmembrane region" description="Helical" evidence="12">
    <location>
        <begin position="6"/>
        <end position="28"/>
    </location>
</feature>
<dbReference type="STRING" id="7244.B4M6W6"/>
<evidence type="ECO:0000256" key="3">
    <source>
        <dbReference type="ARBA" id="ARBA00022448"/>
    </source>
</evidence>
<keyword evidence="7 12" id="KW-1133">Transmembrane helix</keyword>
<dbReference type="Pfam" id="PF02064">
    <property type="entry name" value="MAS20"/>
    <property type="match status" value="1"/>
</dbReference>
<dbReference type="PANTHER" id="PTHR12430:SF0">
    <property type="entry name" value="TRANSLOCASE OF OUTER MITOCHONDRIAL MEMBRANE 20"/>
    <property type="match status" value="1"/>
</dbReference>
<dbReference type="Proteomes" id="UP000008792">
    <property type="component" value="Unassembled WGS sequence"/>
</dbReference>
<evidence type="ECO:0000256" key="6">
    <source>
        <dbReference type="ARBA" id="ARBA00022927"/>
    </source>
</evidence>
<dbReference type="HOGENOM" id="CLU_100000_1_1_1"/>
<dbReference type="eggNOG" id="KOG4056">
    <property type="taxonomic scope" value="Eukaryota"/>
</dbReference>
<proteinExistence type="inferred from homology"/>
<evidence type="ECO:0008006" key="15">
    <source>
        <dbReference type="Google" id="ProtNLM"/>
    </source>
</evidence>
<dbReference type="AlphaFoldDB" id="B4M6W6"/>
<dbReference type="GO" id="GO:0030150">
    <property type="term" value="P:protein import into mitochondrial matrix"/>
    <property type="evidence" value="ECO:0007669"/>
    <property type="project" value="TreeGrafter"/>
</dbReference>
<dbReference type="InterPro" id="IPR002056">
    <property type="entry name" value="MAS20"/>
</dbReference>
<name>B4M6W6_DROVI</name>
<protein>
    <recommendedName>
        <fullName evidence="15">Mitochondrial import receptor subunit TOM20 homolog</fullName>
    </recommendedName>
</protein>
<dbReference type="GO" id="GO:0005742">
    <property type="term" value="C:mitochondrial outer membrane translocase complex"/>
    <property type="evidence" value="ECO:0007669"/>
    <property type="project" value="UniProtKB-UniRule"/>
</dbReference>
<dbReference type="GO" id="GO:0008320">
    <property type="term" value="F:protein transmembrane transporter activity"/>
    <property type="evidence" value="ECO:0007669"/>
    <property type="project" value="TreeGrafter"/>
</dbReference>
<dbReference type="Gene3D" id="1.20.960.10">
    <property type="entry name" value="Mitochondrial outer membrane translocase complex, subunit Tom20 domain"/>
    <property type="match status" value="1"/>
</dbReference>
<dbReference type="KEGG" id="dvi:6633836"/>
<evidence type="ECO:0000256" key="10">
    <source>
        <dbReference type="PIRNR" id="PIRNR037707"/>
    </source>
</evidence>
<reference evidence="13 14" key="1">
    <citation type="journal article" date="2007" name="Nature">
        <title>Evolution of genes and genomes on the Drosophila phylogeny.</title>
        <authorList>
            <consortium name="Drosophila 12 Genomes Consortium"/>
            <person name="Clark A.G."/>
            <person name="Eisen M.B."/>
            <person name="Smith D.R."/>
            <person name="Bergman C.M."/>
            <person name="Oliver B."/>
            <person name="Markow T.A."/>
            <person name="Kaufman T.C."/>
            <person name="Kellis M."/>
            <person name="Gelbart W."/>
            <person name="Iyer V.N."/>
            <person name="Pollard D.A."/>
            <person name="Sackton T.B."/>
            <person name="Larracuente A.M."/>
            <person name="Singh N.D."/>
            <person name="Abad J.P."/>
            <person name="Abt D.N."/>
            <person name="Adryan B."/>
            <person name="Aguade M."/>
            <person name="Akashi H."/>
            <person name="Anderson W.W."/>
            <person name="Aquadro C.F."/>
            <person name="Ardell D.H."/>
            <person name="Arguello R."/>
            <person name="Artieri C.G."/>
            <person name="Barbash D.A."/>
            <person name="Barker D."/>
            <person name="Barsanti P."/>
            <person name="Batterham P."/>
            <person name="Batzoglou S."/>
            <person name="Begun D."/>
            <person name="Bhutkar A."/>
            <person name="Blanco E."/>
            <person name="Bosak S.A."/>
            <person name="Bradley R.K."/>
            <person name="Brand A.D."/>
            <person name="Brent M.R."/>
            <person name="Brooks A.N."/>
            <person name="Brown R.H."/>
            <person name="Butlin R.K."/>
            <person name="Caggese C."/>
            <person name="Calvi B.R."/>
            <person name="Bernardo de Carvalho A."/>
            <person name="Caspi A."/>
            <person name="Castrezana S."/>
            <person name="Celniker S.E."/>
            <person name="Chang J.L."/>
            <person name="Chapple C."/>
            <person name="Chatterji S."/>
            <person name="Chinwalla A."/>
            <person name="Civetta A."/>
            <person name="Clifton S.W."/>
            <person name="Comeron J.M."/>
            <person name="Costello J.C."/>
            <person name="Coyne J.A."/>
            <person name="Daub J."/>
            <person name="David R.G."/>
            <person name="Delcher A.L."/>
            <person name="Delehaunty K."/>
            <person name="Do C.B."/>
            <person name="Ebling H."/>
            <person name="Edwards K."/>
            <person name="Eickbush T."/>
            <person name="Evans J.D."/>
            <person name="Filipski A."/>
            <person name="Findeiss S."/>
            <person name="Freyhult E."/>
            <person name="Fulton L."/>
            <person name="Fulton R."/>
            <person name="Garcia A.C."/>
            <person name="Gardiner A."/>
            <person name="Garfield D.A."/>
            <person name="Garvin B.E."/>
            <person name="Gibson G."/>
            <person name="Gilbert D."/>
            <person name="Gnerre S."/>
            <person name="Godfrey J."/>
            <person name="Good R."/>
            <person name="Gotea V."/>
            <person name="Gravely B."/>
            <person name="Greenberg A.J."/>
            <person name="Griffiths-Jones S."/>
            <person name="Gross S."/>
            <person name="Guigo R."/>
            <person name="Gustafson E.A."/>
            <person name="Haerty W."/>
            <person name="Hahn M.W."/>
            <person name="Halligan D.L."/>
            <person name="Halpern A.L."/>
            <person name="Halter G.M."/>
            <person name="Han M.V."/>
            <person name="Heger A."/>
            <person name="Hillier L."/>
            <person name="Hinrichs A.S."/>
            <person name="Holmes I."/>
            <person name="Hoskins R.A."/>
            <person name="Hubisz M.J."/>
            <person name="Hultmark D."/>
            <person name="Huntley M.A."/>
            <person name="Jaffe D.B."/>
            <person name="Jagadeeshan S."/>
            <person name="Jeck W.R."/>
            <person name="Johnson J."/>
            <person name="Jones C.D."/>
            <person name="Jordan W.C."/>
            <person name="Karpen G.H."/>
            <person name="Kataoka E."/>
            <person name="Keightley P.D."/>
            <person name="Kheradpour P."/>
            <person name="Kirkness E.F."/>
            <person name="Koerich L.B."/>
            <person name="Kristiansen K."/>
            <person name="Kudrna D."/>
            <person name="Kulathinal R.J."/>
            <person name="Kumar S."/>
            <person name="Kwok R."/>
            <person name="Lander E."/>
            <person name="Langley C.H."/>
            <person name="Lapoint R."/>
            <person name="Lazzaro B.P."/>
            <person name="Lee S.J."/>
            <person name="Levesque L."/>
            <person name="Li R."/>
            <person name="Lin C.F."/>
            <person name="Lin M.F."/>
            <person name="Lindblad-Toh K."/>
            <person name="Llopart A."/>
            <person name="Long M."/>
            <person name="Low L."/>
            <person name="Lozovsky E."/>
            <person name="Lu J."/>
            <person name="Luo M."/>
            <person name="Machado C.A."/>
            <person name="Makalowski W."/>
            <person name="Marzo M."/>
            <person name="Matsuda M."/>
            <person name="Matzkin L."/>
            <person name="McAllister B."/>
            <person name="McBride C.S."/>
            <person name="McKernan B."/>
            <person name="McKernan K."/>
            <person name="Mendez-Lago M."/>
            <person name="Minx P."/>
            <person name="Mollenhauer M.U."/>
            <person name="Montooth K."/>
            <person name="Mount S.M."/>
            <person name="Mu X."/>
            <person name="Myers E."/>
            <person name="Negre B."/>
            <person name="Newfeld S."/>
            <person name="Nielsen R."/>
            <person name="Noor M.A."/>
            <person name="O'Grady P."/>
            <person name="Pachter L."/>
            <person name="Papaceit M."/>
            <person name="Parisi M.J."/>
            <person name="Parisi M."/>
            <person name="Parts L."/>
            <person name="Pedersen J.S."/>
            <person name="Pesole G."/>
            <person name="Phillippy A.M."/>
            <person name="Ponting C.P."/>
            <person name="Pop M."/>
            <person name="Porcelli D."/>
            <person name="Powell J.R."/>
            <person name="Prohaska S."/>
            <person name="Pruitt K."/>
            <person name="Puig M."/>
            <person name="Quesneville H."/>
            <person name="Ram K.R."/>
            <person name="Rand D."/>
            <person name="Rasmussen M.D."/>
            <person name="Reed L.K."/>
            <person name="Reenan R."/>
            <person name="Reily A."/>
            <person name="Remington K.A."/>
            <person name="Rieger T.T."/>
            <person name="Ritchie M.G."/>
            <person name="Robin C."/>
            <person name="Rogers Y.H."/>
            <person name="Rohde C."/>
            <person name="Rozas J."/>
            <person name="Rubenfield M.J."/>
            <person name="Ruiz A."/>
            <person name="Russo S."/>
            <person name="Salzberg S.L."/>
            <person name="Sanchez-Gracia A."/>
            <person name="Saranga D.J."/>
            <person name="Sato H."/>
            <person name="Schaeffer S.W."/>
            <person name="Schatz M.C."/>
            <person name="Schlenke T."/>
            <person name="Schwartz R."/>
            <person name="Segarra C."/>
            <person name="Singh R.S."/>
            <person name="Sirot L."/>
            <person name="Sirota M."/>
            <person name="Sisneros N.B."/>
            <person name="Smith C.D."/>
            <person name="Smith T.F."/>
            <person name="Spieth J."/>
            <person name="Stage D.E."/>
            <person name="Stark A."/>
            <person name="Stephan W."/>
            <person name="Strausberg R.L."/>
            <person name="Strempel S."/>
            <person name="Sturgill D."/>
            <person name="Sutton G."/>
            <person name="Sutton G.G."/>
            <person name="Tao W."/>
            <person name="Teichmann S."/>
            <person name="Tobari Y.N."/>
            <person name="Tomimura Y."/>
            <person name="Tsolas J.M."/>
            <person name="Valente V.L."/>
            <person name="Venter E."/>
            <person name="Venter J.C."/>
            <person name="Vicario S."/>
            <person name="Vieira F.G."/>
            <person name="Vilella A.J."/>
            <person name="Villasante A."/>
            <person name="Walenz B."/>
            <person name="Wang J."/>
            <person name="Wasserman M."/>
            <person name="Watts T."/>
            <person name="Wilson D."/>
            <person name="Wilson R.K."/>
            <person name="Wing R.A."/>
            <person name="Wolfner M.F."/>
            <person name="Wong A."/>
            <person name="Wong G.K."/>
            <person name="Wu C.I."/>
            <person name="Wu G."/>
            <person name="Yamamoto D."/>
            <person name="Yang H.P."/>
            <person name="Yang S.P."/>
            <person name="Yorke J.A."/>
            <person name="Yoshida K."/>
            <person name="Zdobnov E."/>
            <person name="Zhang P."/>
            <person name="Zhang Y."/>
            <person name="Zimin A.V."/>
            <person name="Baldwin J."/>
            <person name="Abdouelleil A."/>
            <person name="Abdulkadir J."/>
            <person name="Abebe A."/>
            <person name="Abera B."/>
            <person name="Abreu J."/>
            <person name="Acer S.C."/>
            <person name="Aftuck L."/>
            <person name="Alexander A."/>
            <person name="An P."/>
            <person name="Anderson E."/>
            <person name="Anderson S."/>
            <person name="Arachi H."/>
            <person name="Azer M."/>
            <person name="Bachantsang P."/>
            <person name="Barry A."/>
            <person name="Bayul T."/>
            <person name="Berlin A."/>
            <person name="Bessette D."/>
            <person name="Bloom T."/>
            <person name="Blye J."/>
            <person name="Boguslavskiy L."/>
            <person name="Bonnet C."/>
            <person name="Boukhgalter B."/>
            <person name="Bourzgui I."/>
            <person name="Brown A."/>
            <person name="Cahill P."/>
            <person name="Channer S."/>
            <person name="Cheshatsang Y."/>
            <person name="Chuda L."/>
            <person name="Citroen M."/>
            <person name="Collymore A."/>
            <person name="Cooke P."/>
            <person name="Costello M."/>
            <person name="D'Aco K."/>
            <person name="Daza R."/>
            <person name="De Haan G."/>
            <person name="DeGray S."/>
            <person name="DeMaso C."/>
            <person name="Dhargay N."/>
            <person name="Dooley K."/>
            <person name="Dooley E."/>
            <person name="Doricent M."/>
            <person name="Dorje P."/>
            <person name="Dorjee K."/>
            <person name="Dupes A."/>
            <person name="Elong R."/>
            <person name="Falk J."/>
            <person name="Farina A."/>
            <person name="Faro S."/>
            <person name="Ferguson D."/>
            <person name="Fisher S."/>
            <person name="Foley C.D."/>
            <person name="Franke A."/>
            <person name="Friedrich D."/>
            <person name="Gadbois L."/>
            <person name="Gearin G."/>
            <person name="Gearin C.R."/>
            <person name="Giannoukos G."/>
            <person name="Goode T."/>
            <person name="Graham J."/>
            <person name="Grandbois E."/>
            <person name="Grewal S."/>
            <person name="Gyaltsen K."/>
            <person name="Hafez N."/>
            <person name="Hagos B."/>
            <person name="Hall J."/>
            <person name="Henson C."/>
            <person name="Hollinger A."/>
            <person name="Honan T."/>
            <person name="Huard M.D."/>
            <person name="Hughes L."/>
            <person name="Hurhula B."/>
            <person name="Husby M.E."/>
            <person name="Kamat A."/>
            <person name="Kanga B."/>
            <person name="Kashin S."/>
            <person name="Khazanovich D."/>
            <person name="Kisner P."/>
            <person name="Lance K."/>
            <person name="Lara M."/>
            <person name="Lee W."/>
            <person name="Lennon N."/>
            <person name="Letendre F."/>
            <person name="LeVine R."/>
            <person name="Lipovsky A."/>
            <person name="Liu X."/>
            <person name="Liu J."/>
            <person name="Liu S."/>
            <person name="Lokyitsang T."/>
            <person name="Lokyitsang Y."/>
            <person name="Lubonja R."/>
            <person name="Lui A."/>
            <person name="MacDonald P."/>
            <person name="Magnisalis V."/>
            <person name="Maru K."/>
            <person name="Matthews C."/>
            <person name="McCusker W."/>
            <person name="McDonough S."/>
            <person name="Mehta T."/>
            <person name="Meldrim J."/>
            <person name="Meneus L."/>
            <person name="Mihai O."/>
            <person name="Mihalev A."/>
            <person name="Mihova T."/>
            <person name="Mittelman R."/>
            <person name="Mlenga V."/>
            <person name="Montmayeur A."/>
            <person name="Mulrain L."/>
            <person name="Navidi A."/>
            <person name="Naylor J."/>
            <person name="Negash T."/>
            <person name="Nguyen T."/>
            <person name="Nguyen N."/>
            <person name="Nicol R."/>
            <person name="Norbu C."/>
            <person name="Norbu N."/>
            <person name="Novod N."/>
            <person name="O'Neill B."/>
            <person name="Osman S."/>
            <person name="Markiewicz E."/>
            <person name="Oyono O.L."/>
            <person name="Patti C."/>
            <person name="Phunkhang P."/>
            <person name="Pierre F."/>
            <person name="Priest M."/>
            <person name="Raghuraman S."/>
            <person name="Rege F."/>
            <person name="Reyes R."/>
            <person name="Rise C."/>
            <person name="Rogov P."/>
            <person name="Ross K."/>
            <person name="Ryan E."/>
            <person name="Settipalli S."/>
            <person name="Shea T."/>
            <person name="Sherpa N."/>
            <person name="Shi L."/>
            <person name="Shih D."/>
            <person name="Sparrow T."/>
            <person name="Spaulding J."/>
            <person name="Stalker J."/>
            <person name="Stange-Thomann N."/>
            <person name="Stavropoulos S."/>
            <person name="Stone C."/>
            <person name="Strader C."/>
            <person name="Tesfaye S."/>
            <person name="Thomson T."/>
            <person name="Thoulutsang Y."/>
            <person name="Thoulutsang D."/>
            <person name="Topham K."/>
            <person name="Topping I."/>
            <person name="Tsamla T."/>
            <person name="Vassiliev H."/>
            <person name="Vo A."/>
            <person name="Wangchuk T."/>
            <person name="Wangdi T."/>
            <person name="Weiand M."/>
            <person name="Wilkinson J."/>
            <person name="Wilson A."/>
            <person name="Yadav S."/>
            <person name="Young G."/>
            <person name="Yu Q."/>
            <person name="Zembek L."/>
            <person name="Zhong D."/>
            <person name="Zimmer A."/>
            <person name="Zwirko Z."/>
            <person name="Jaffe D.B."/>
            <person name="Alvarez P."/>
            <person name="Brockman W."/>
            <person name="Butler J."/>
            <person name="Chin C."/>
            <person name="Gnerre S."/>
            <person name="Grabherr M."/>
            <person name="Kleber M."/>
            <person name="Mauceli E."/>
            <person name="MacCallum I."/>
        </authorList>
    </citation>
    <scope>NUCLEOTIDE SEQUENCE [LARGE SCALE GENOMIC DNA]</scope>
    <source>
        <strain evidence="14">Tucson 15010-1051.87</strain>
    </source>
</reference>
<dbReference type="InParanoid" id="B4M6W6"/>
<dbReference type="EMBL" id="CH940653">
    <property type="protein sequence ID" value="EDW62533.1"/>
    <property type="molecule type" value="Genomic_DNA"/>
</dbReference>
<keyword evidence="3" id="KW-0813">Transport</keyword>
<dbReference type="GO" id="GO:0030943">
    <property type="term" value="F:mitochondrion targeting sequence binding"/>
    <property type="evidence" value="ECO:0007669"/>
    <property type="project" value="TreeGrafter"/>
</dbReference>
<dbReference type="PhylomeDB" id="B4M6W6"/>
<keyword evidence="9 10" id="KW-0472">Membrane</keyword>
<comment type="similarity">
    <text evidence="2 10">Belongs to the Tom20 family.</text>
</comment>
<dbReference type="PANTHER" id="PTHR12430">
    <property type="entry name" value="MITOCHONDRIAL IMPORT RECEPTOR SUBUNIT TOM20"/>
    <property type="match status" value="1"/>
</dbReference>
<evidence type="ECO:0000256" key="4">
    <source>
        <dbReference type="ARBA" id="ARBA00022692"/>
    </source>
</evidence>
<dbReference type="GO" id="GO:0006605">
    <property type="term" value="P:protein targeting"/>
    <property type="evidence" value="ECO:0007669"/>
    <property type="project" value="InterPro"/>
</dbReference>
<dbReference type="SUPFAM" id="SSF47157">
    <property type="entry name" value="Mitochondrial import receptor subunit Tom20"/>
    <property type="match status" value="1"/>
</dbReference>